<dbReference type="Pfam" id="PF17302">
    <property type="entry name" value="DUF5351"/>
    <property type="match status" value="1"/>
</dbReference>
<accession>A0A7W2ARF7</accession>
<organism evidence="1 2">
    <name type="scientific">Thermoactinomyces mirandus</name>
    <dbReference type="NCBI Taxonomy" id="2756294"/>
    <lineage>
        <taxon>Bacteria</taxon>
        <taxon>Bacillati</taxon>
        <taxon>Bacillota</taxon>
        <taxon>Bacilli</taxon>
        <taxon>Bacillales</taxon>
        <taxon>Thermoactinomycetaceae</taxon>
        <taxon>Thermoactinomyces</taxon>
    </lineage>
</organism>
<dbReference type="Gene3D" id="6.20.20.10">
    <property type="match status" value="1"/>
</dbReference>
<dbReference type="InterPro" id="IPR035272">
    <property type="entry name" value="DUF5351"/>
</dbReference>
<dbReference type="InterPro" id="IPR036410">
    <property type="entry name" value="HSP_DnaJ_Cys-rich_dom_sf"/>
</dbReference>
<reference evidence="1 2" key="1">
    <citation type="submission" date="2020-07" db="EMBL/GenBank/DDBJ databases">
        <title>Thermoactinomyces phylogeny.</title>
        <authorList>
            <person name="Dunlap C."/>
        </authorList>
    </citation>
    <scope>NUCLEOTIDE SEQUENCE [LARGE SCALE GENOMIC DNA]</scope>
    <source>
        <strain evidence="1 2">AMNI-1</strain>
    </source>
</reference>
<evidence type="ECO:0000313" key="2">
    <source>
        <dbReference type="Proteomes" id="UP000538292"/>
    </source>
</evidence>
<dbReference type="EMBL" id="JACEOL010000028">
    <property type="protein sequence ID" value="MBA4602302.1"/>
    <property type="molecule type" value="Genomic_DNA"/>
</dbReference>
<proteinExistence type="predicted"/>
<protein>
    <submittedName>
        <fullName evidence="1">Uncharacterized protein</fullName>
    </submittedName>
</protein>
<evidence type="ECO:0000313" key="1">
    <source>
        <dbReference type="EMBL" id="MBA4602302.1"/>
    </source>
</evidence>
<dbReference type="AlphaFoldDB" id="A0A7W2ARF7"/>
<gene>
    <name evidence="1" type="ORF">H2C83_08220</name>
</gene>
<sequence length="54" mass="5851">MVTVVSDKKCEYCDGQGYVNLLLGGSESCYACHGTGTVKARNSKAQKQTQNSKY</sequence>
<dbReference type="Proteomes" id="UP000538292">
    <property type="component" value="Unassembled WGS sequence"/>
</dbReference>
<keyword evidence="2" id="KW-1185">Reference proteome</keyword>
<name>A0A7W2ARF7_9BACL</name>
<dbReference type="SUPFAM" id="SSF57938">
    <property type="entry name" value="DnaJ/Hsp40 cysteine-rich domain"/>
    <property type="match status" value="1"/>
</dbReference>
<comment type="caution">
    <text evidence="1">The sequence shown here is derived from an EMBL/GenBank/DDBJ whole genome shotgun (WGS) entry which is preliminary data.</text>
</comment>